<evidence type="ECO:0000256" key="8">
    <source>
        <dbReference type="ARBA" id="ARBA00023098"/>
    </source>
</evidence>
<keyword evidence="8" id="KW-0443">Lipid metabolism</keyword>
<dbReference type="CDD" id="cd07987">
    <property type="entry name" value="LPLAT_MGAT-like"/>
    <property type="match status" value="1"/>
</dbReference>
<sequence>MKVQFAPLDVPLKRRLQTAAVLQWVFSFLCLAQCCIALFFLLLFTRFWLISVLYATWWFFDWETPSRGGRKVPFLCRLSVWKYMRDYFPIQLVKTADLDPRNNYILGFHPHGVLVAGAFTNFCTEATGFSKLFPGLKSHLLMLPLWFRAPFFRDYIMCAGLIPSDKESASYMLTKERGGTAVVIAVGGAPEALDARPGAYTVLLASKKGFIKLAMEHGAHLVPVFSFGENEVFDQVDNPRGTWLRWLQDKMQKIMGISLPLFHARGVFQYSFGLMPYRKPIYTVVGKPIRVEKNEKPTAEELDELHQRYMDELSQLFEEHKSKYGVPENAHLSFV</sequence>
<comment type="similarity">
    <text evidence="2 11">Belongs to the diacylglycerol acyltransferase family.</text>
</comment>
<evidence type="ECO:0000256" key="1">
    <source>
        <dbReference type="ARBA" id="ARBA00004477"/>
    </source>
</evidence>
<comment type="subcellular location">
    <subcellularLocation>
        <location evidence="1 11">Endoplasmic reticulum membrane</location>
        <topology evidence="1 11">Multi-pass membrane protein</topology>
    </subcellularLocation>
</comment>
<keyword evidence="10" id="KW-0012">Acyltransferase</keyword>
<dbReference type="GO" id="GO:0006651">
    <property type="term" value="P:diacylglycerol biosynthetic process"/>
    <property type="evidence" value="ECO:0007669"/>
    <property type="project" value="TreeGrafter"/>
</dbReference>
<keyword evidence="7 11" id="KW-1133">Transmembrane helix</keyword>
<evidence type="ECO:0000256" key="3">
    <source>
        <dbReference type="ARBA" id="ARBA00022516"/>
    </source>
</evidence>
<dbReference type="GO" id="GO:0019432">
    <property type="term" value="P:triglyceride biosynthetic process"/>
    <property type="evidence" value="ECO:0007669"/>
    <property type="project" value="TreeGrafter"/>
</dbReference>
<evidence type="ECO:0000256" key="6">
    <source>
        <dbReference type="ARBA" id="ARBA00022824"/>
    </source>
</evidence>
<dbReference type="Proteomes" id="UP000504632">
    <property type="component" value="Chromosome 15"/>
</dbReference>
<keyword evidence="6 11" id="KW-0256">Endoplasmic reticulum</keyword>
<dbReference type="EC" id="2.3.1.-" evidence="11"/>
<dbReference type="Pfam" id="PF03982">
    <property type="entry name" value="DAGAT"/>
    <property type="match status" value="1"/>
</dbReference>
<keyword evidence="12" id="KW-1185">Reference proteome</keyword>
<dbReference type="GeneID" id="115828771"/>
<evidence type="ECO:0000256" key="11">
    <source>
        <dbReference type="RuleBase" id="RU367023"/>
    </source>
</evidence>
<evidence type="ECO:0000256" key="2">
    <source>
        <dbReference type="ARBA" id="ARBA00005420"/>
    </source>
</evidence>
<feature type="transmembrane region" description="Helical" evidence="11">
    <location>
        <begin position="20"/>
        <end position="44"/>
    </location>
</feature>
<dbReference type="GO" id="GO:0005789">
    <property type="term" value="C:endoplasmic reticulum membrane"/>
    <property type="evidence" value="ECO:0007669"/>
    <property type="project" value="UniProtKB-SubCell"/>
</dbReference>
<comment type="caution">
    <text evidence="11">Lacks conserved residue(s) required for the propagation of feature annotation.</text>
</comment>
<dbReference type="PANTHER" id="PTHR12317">
    <property type="entry name" value="DIACYLGLYCEROL O-ACYLTRANSFERASE"/>
    <property type="match status" value="1"/>
</dbReference>
<dbReference type="GO" id="GO:0003846">
    <property type="term" value="F:2-acylglycerol O-acyltransferase activity"/>
    <property type="evidence" value="ECO:0007669"/>
    <property type="project" value="TreeGrafter"/>
</dbReference>
<evidence type="ECO:0000313" key="13">
    <source>
        <dbReference type="RefSeq" id="XP_030648720.1"/>
    </source>
</evidence>
<keyword evidence="9 11" id="KW-0472">Membrane</keyword>
<evidence type="ECO:0000256" key="7">
    <source>
        <dbReference type="ARBA" id="ARBA00022989"/>
    </source>
</evidence>
<keyword evidence="4 11" id="KW-0808">Transferase</keyword>
<accession>A0A6J2WWP8</accession>
<name>A0A6J2WWP8_CHACN</name>
<evidence type="ECO:0000256" key="5">
    <source>
        <dbReference type="ARBA" id="ARBA00022692"/>
    </source>
</evidence>
<dbReference type="FunCoup" id="A0A6J2WWP8">
    <property type="interactions" value="1259"/>
</dbReference>
<proteinExistence type="inferred from homology"/>
<dbReference type="InParanoid" id="A0A6J2WWP8"/>
<evidence type="ECO:0000256" key="9">
    <source>
        <dbReference type="ARBA" id="ARBA00023136"/>
    </source>
</evidence>
<dbReference type="PANTHER" id="PTHR12317:SF74">
    <property type="entry name" value="2-ACYLGLYCEROL O-ACYLTRANSFERASE 2"/>
    <property type="match status" value="1"/>
</dbReference>
<keyword evidence="3" id="KW-0444">Lipid biosynthesis</keyword>
<keyword evidence="5 11" id="KW-0812">Transmembrane</keyword>
<dbReference type="SUPFAM" id="SSF69593">
    <property type="entry name" value="Glycerol-3-phosphate (1)-acyltransferase"/>
    <property type="match status" value="1"/>
</dbReference>
<protein>
    <recommendedName>
        <fullName evidence="11">Acyltransferase</fullName>
        <ecNumber evidence="11">2.3.1.-</ecNumber>
    </recommendedName>
</protein>
<evidence type="ECO:0000256" key="10">
    <source>
        <dbReference type="ARBA" id="ARBA00023315"/>
    </source>
</evidence>
<dbReference type="CTD" id="80168"/>
<organism evidence="12 13">
    <name type="scientific">Chanos chanos</name>
    <name type="common">Milkfish</name>
    <name type="synonym">Mugil chanos</name>
    <dbReference type="NCBI Taxonomy" id="29144"/>
    <lineage>
        <taxon>Eukaryota</taxon>
        <taxon>Metazoa</taxon>
        <taxon>Chordata</taxon>
        <taxon>Craniata</taxon>
        <taxon>Vertebrata</taxon>
        <taxon>Euteleostomi</taxon>
        <taxon>Actinopterygii</taxon>
        <taxon>Neopterygii</taxon>
        <taxon>Teleostei</taxon>
        <taxon>Ostariophysi</taxon>
        <taxon>Gonorynchiformes</taxon>
        <taxon>Chanidae</taxon>
        <taxon>Chanos</taxon>
    </lineage>
</organism>
<reference evidence="13" key="1">
    <citation type="submission" date="2025-08" db="UniProtKB">
        <authorList>
            <consortium name="RefSeq"/>
        </authorList>
    </citation>
    <scope>IDENTIFICATION</scope>
</reference>
<evidence type="ECO:0000313" key="12">
    <source>
        <dbReference type="Proteomes" id="UP000504632"/>
    </source>
</evidence>
<dbReference type="AlphaFoldDB" id="A0A6J2WWP8"/>
<dbReference type="GO" id="GO:0004144">
    <property type="term" value="F:diacylglycerol O-acyltransferase activity"/>
    <property type="evidence" value="ECO:0007669"/>
    <property type="project" value="TreeGrafter"/>
</dbReference>
<dbReference type="OrthoDB" id="264532at2759"/>
<evidence type="ECO:0000256" key="4">
    <source>
        <dbReference type="ARBA" id="ARBA00022679"/>
    </source>
</evidence>
<dbReference type="RefSeq" id="XP_030648720.1">
    <property type="nucleotide sequence ID" value="XM_030792860.1"/>
</dbReference>
<dbReference type="InterPro" id="IPR007130">
    <property type="entry name" value="DAGAT"/>
</dbReference>
<gene>
    <name evidence="13" type="primary">mogat2</name>
</gene>